<organism evidence="1">
    <name type="scientific">Rhizophora mucronata</name>
    <name type="common">Asiatic mangrove</name>
    <dbReference type="NCBI Taxonomy" id="61149"/>
    <lineage>
        <taxon>Eukaryota</taxon>
        <taxon>Viridiplantae</taxon>
        <taxon>Streptophyta</taxon>
        <taxon>Embryophyta</taxon>
        <taxon>Tracheophyta</taxon>
        <taxon>Spermatophyta</taxon>
        <taxon>Magnoliopsida</taxon>
        <taxon>eudicotyledons</taxon>
        <taxon>Gunneridae</taxon>
        <taxon>Pentapetalae</taxon>
        <taxon>rosids</taxon>
        <taxon>fabids</taxon>
        <taxon>Malpighiales</taxon>
        <taxon>Rhizophoraceae</taxon>
        <taxon>Rhizophora</taxon>
    </lineage>
</organism>
<proteinExistence type="predicted"/>
<accession>A0A2P2MZC5</accession>
<dbReference type="AlphaFoldDB" id="A0A2P2MZC5"/>
<name>A0A2P2MZC5_RHIMU</name>
<evidence type="ECO:0000313" key="1">
    <source>
        <dbReference type="EMBL" id="MBX35582.1"/>
    </source>
</evidence>
<protein>
    <submittedName>
        <fullName evidence="1">Uncharacterized protein</fullName>
    </submittedName>
</protein>
<dbReference type="EMBL" id="GGEC01055098">
    <property type="protein sequence ID" value="MBX35582.1"/>
    <property type="molecule type" value="Transcribed_RNA"/>
</dbReference>
<reference evidence="1" key="1">
    <citation type="submission" date="2018-02" db="EMBL/GenBank/DDBJ databases">
        <title>Rhizophora mucronata_Transcriptome.</title>
        <authorList>
            <person name="Meera S.P."/>
            <person name="Sreeshan A."/>
            <person name="Augustine A."/>
        </authorList>
    </citation>
    <scope>NUCLEOTIDE SEQUENCE</scope>
    <source>
        <tissue evidence="1">Leaf</tissue>
    </source>
</reference>
<sequence length="41" mass="4690">MTIELPSSLSSRNTWIGPKHWIAATTHSFFKRKNLLDFGNS</sequence>